<dbReference type="EMBL" id="BARS01021302">
    <property type="protein sequence ID" value="GAG02066.1"/>
    <property type="molecule type" value="Genomic_DNA"/>
</dbReference>
<accession>X0VNE5</accession>
<comment type="caution">
    <text evidence="1">The sequence shown here is derived from an EMBL/GenBank/DDBJ whole genome shotgun (WGS) entry which is preliminary data.</text>
</comment>
<evidence type="ECO:0000313" key="1">
    <source>
        <dbReference type="EMBL" id="GAG02066.1"/>
    </source>
</evidence>
<organism evidence="1">
    <name type="scientific">marine sediment metagenome</name>
    <dbReference type="NCBI Taxonomy" id="412755"/>
    <lineage>
        <taxon>unclassified sequences</taxon>
        <taxon>metagenomes</taxon>
        <taxon>ecological metagenomes</taxon>
    </lineage>
</organism>
<feature type="non-terminal residue" evidence="1">
    <location>
        <position position="141"/>
    </location>
</feature>
<sequence>MDQGALSVGFATKETLKGGPPTTDMTYVMPEAETAICFAIPLDKVKIRAYLRKDMPRGKMDHTIETGDGYLKTYIVAKNTVDFLEKKGFKSAPVLPNSKYREELDNWRVLVPPPLALRLVAARSGVGVFGWSGNILVKDYG</sequence>
<reference evidence="1" key="1">
    <citation type="journal article" date="2014" name="Front. Microbiol.">
        <title>High frequency of phylogenetically diverse reductive dehalogenase-homologous genes in deep subseafloor sedimentary metagenomes.</title>
        <authorList>
            <person name="Kawai M."/>
            <person name="Futagami T."/>
            <person name="Toyoda A."/>
            <person name="Takaki Y."/>
            <person name="Nishi S."/>
            <person name="Hori S."/>
            <person name="Arai W."/>
            <person name="Tsubouchi T."/>
            <person name="Morono Y."/>
            <person name="Uchiyama I."/>
            <person name="Ito T."/>
            <person name="Fujiyama A."/>
            <person name="Inagaki F."/>
            <person name="Takami H."/>
        </authorList>
    </citation>
    <scope>NUCLEOTIDE SEQUENCE</scope>
    <source>
        <strain evidence="1">Expedition CK06-06</strain>
    </source>
</reference>
<name>X0VNE5_9ZZZZ</name>
<protein>
    <submittedName>
        <fullName evidence="1">Uncharacterized protein</fullName>
    </submittedName>
</protein>
<dbReference type="AlphaFoldDB" id="X0VNE5"/>
<proteinExistence type="predicted"/>
<gene>
    <name evidence="1" type="ORF">S01H1_34237</name>
</gene>